<proteinExistence type="predicted"/>
<evidence type="ECO:0000256" key="2">
    <source>
        <dbReference type="SAM" id="SignalP"/>
    </source>
</evidence>
<feature type="chain" id="PRO_5019129661" evidence="2">
    <location>
        <begin position="25"/>
        <end position="106"/>
    </location>
</feature>
<evidence type="ECO:0000256" key="1">
    <source>
        <dbReference type="SAM" id="MobiDB-lite"/>
    </source>
</evidence>
<sequence>MPTKRSTLAWAAAGIAAAAVLALALWPASGGETTAAGAAAAAPQAAQAAATAPGPGGPAIPPPAGERQERLRLLTEQVRHADHTWCSYAASTVYPLAPGDARAPAW</sequence>
<dbReference type="EMBL" id="QYUP01000048">
    <property type="protein sequence ID" value="RJG23041.1"/>
    <property type="molecule type" value="Genomic_DNA"/>
</dbReference>
<evidence type="ECO:0000313" key="4">
    <source>
        <dbReference type="Proteomes" id="UP000284006"/>
    </source>
</evidence>
<name>A0A418Y653_9BURK</name>
<dbReference type="AlphaFoldDB" id="A0A418Y653"/>
<feature type="compositionally biased region" description="Low complexity" evidence="1">
    <location>
        <begin position="34"/>
        <end position="53"/>
    </location>
</feature>
<feature type="compositionally biased region" description="Pro residues" evidence="1">
    <location>
        <begin position="55"/>
        <end position="64"/>
    </location>
</feature>
<reference evidence="3 4" key="1">
    <citation type="submission" date="2018-09" db="EMBL/GenBank/DDBJ databases">
        <authorList>
            <person name="Zhu H."/>
        </authorList>
    </citation>
    <scope>NUCLEOTIDE SEQUENCE [LARGE SCALE GENOMIC DNA]</scope>
    <source>
        <strain evidence="3 4">K1S02-61</strain>
    </source>
</reference>
<keyword evidence="2" id="KW-0732">Signal</keyword>
<gene>
    <name evidence="3" type="ORF">D3872_04875</name>
</gene>
<feature type="region of interest" description="Disordered" evidence="1">
    <location>
        <begin position="34"/>
        <end position="65"/>
    </location>
</feature>
<comment type="caution">
    <text evidence="3">The sequence shown here is derived from an EMBL/GenBank/DDBJ whole genome shotgun (WGS) entry which is preliminary data.</text>
</comment>
<protein>
    <submittedName>
        <fullName evidence="3">Uncharacterized protein</fullName>
    </submittedName>
</protein>
<keyword evidence="4" id="KW-1185">Reference proteome</keyword>
<organism evidence="3 4">
    <name type="scientific">Massilia cavernae</name>
    <dbReference type="NCBI Taxonomy" id="2320864"/>
    <lineage>
        <taxon>Bacteria</taxon>
        <taxon>Pseudomonadati</taxon>
        <taxon>Pseudomonadota</taxon>
        <taxon>Betaproteobacteria</taxon>
        <taxon>Burkholderiales</taxon>
        <taxon>Oxalobacteraceae</taxon>
        <taxon>Telluria group</taxon>
        <taxon>Massilia</taxon>
    </lineage>
</organism>
<evidence type="ECO:0000313" key="3">
    <source>
        <dbReference type="EMBL" id="RJG23041.1"/>
    </source>
</evidence>
<accession>A0A418Y653</accession>
<feature type="signal peptide" evidence="2">
    <location>
        <begin position="1"/>
        <end position="24"/>
    </location>
</feature>
<dbReference type="Proteomes" id="UP000284006">
    <property type="component" value="Unassembled WGS sequence"/>
</dbReference>